<dbReference type="Pfam" id="PF01564">
    <property type="entry name" value="Spermine_synth"/>
    <property type="match status" value="1"/>
</dbReference>
<evidence type="ECO:0000313" key="3">
    <source>
        <dbReference type="Proteomes" id="UP000092573"/>
    </source>
</evidence>
<evidence type="ECO:0000256" key="1">
    <source>
        <dbReference type="ARBA" id="ARBA00023115"/>
    </source>
</evidence>
<gene>
    <name evidence="2" type="ORF">AWM70_06480</name>
</gene>
<dbReference type="PANTHER" id="PTHR43317:SF1">
    <property type="entry name" value="THERMOSPERMINE SYNTHASE ACAULIS5"/>
    <property type="match status" value="1"/>
</dbReference>
<dbReference type="OrthoDB" id="9761985at2"/>
<reference evidence="2 3" key="1">
    <citation type="submission" date="2016-01" db="EMBL/GenBank/DDBJ databases">
        <title>Complete Genome Sequence of Paenibacillus yonginensis DCY84, a novel Plant Growth-Promoting Bacteria with Elicitation of Induced Systemic Resistance.</title>
        <authorList>
            <person name="Kim Y.J."/>
            <person name="Yang D.C."/>
            <person name="Sukweenadhi J."/>
        </authorList>
    </citation>
    <scope>NUCLEOTIDE SEQUENCE [LARGE SCALE GENOMIC DNA]</scope>
    <source>
        <strain evidence="2 3">DCY84</strain>
    </source>
</reference>
<evidence type="ECO:0000313" key="2">
    <source>
        <dbReference type="EMBL" id="ANS74274.1"/>
    </source>
</evidence>
<dbReference type="KEGG" id="pyg:AWM70_06480"/>
<dbReference type="GO" id="GO:0006596">
    <property type="term" value="P:polyamine biosynthetic process"/>
    <property type="evidence" value="ECO:0007669"/>
    <property type="project" value="UniProtKB-KW"/>
</dbReference>
<name>A0A1B1MYL4_9BACL</name>
<dbReference type="InterPro" id="IPR029063">
    <property type="entry name" value="SAM-dependent_MTases_sf"/>
</dbReference>
<dbReference type="EMBL" id="CP014167">
    <property type="protein sequence ID" value="ANS74274.1"/>
    <property type="molecule type" value="Genomic_DNA"/>
</dbReference>
<keyword evidence="1" id="KW-0620">Polyamine biosynthesis</keyword>
<dbReference type="PANTHER" id="PTHR43317">
    <property type="entry name" value="THERMOSPERMINE SYNTHASE ACAULIS5"/>
    <property type="match status" value="1"/>
</dbReference>
<proteinExistence type="predicted"/>
<sequence length="247" mass="27686">MQRLLFETETGHHHIAVYETDELDGQKGRFRVLQFASQANQGALDMDNPDRILFEYPKAIIHLMEHNVPDFEEVFMIGHGIGTLSRYFSEKNVTVSELDPVIVQISQTYFGYSLNNVQTGDGRALLEHQPAGKFDYVVLDAFDAEGTPRHLVSTAFFQTIADKLKPEGSVLINLTGRAGHDHLLGAIGETMGRHFAYTRAFSLKADSRGDVVNFILAGSARPLLYLERQMAGFKETVLPPGYLIWDK</sequence>
<dbReference type="SUPFAM" id="SSF53335">
    <property type="entry name" value="S-adenosyl-L-methionine-dependent methyltransferases"/>
    <property type="match status" value="1"/>
</dbReference>
<dbReference type="Proteomes" id="UP000092573">
    <property type="component" value="Chromosome"/>
</dbReference>
<organism evidence="2 3">
    <name type="scientific">Paenibacillus yonginensis</name>
    <dbReference type="NCBI Taxonomy" id="1462996"/>
    <lineage>
        <taxon>Bacteria</taxon>
        <taxon>Bacillati</taxon>
        <taxon>Bacillota</taxon>
        <taxon>Bacilli</taxon>
        <taxon>Bacillales</taxon>
        <taxon>Paenibacillaceae</taxon>
        <taxon>Paenibacillus</taxon>
    </lineage>
</organism>
<accession>A0A1B1MYL4</accession>
<dbReference type="AlphaFoldDB" id="A0A1B1MYL4"/>
<dbReference type="STRING" id="1462996.AWM70_06480"/>
<dbReference type="NCBIfam" id="NF037959">
    <property type="entry name" value="MFS_SpdSyn"/>
    <property type="match status" value="1"/>
</dbReference>
<dbReference type="RefSeq" id="WP_083180146.1">
    <property type="nucleotide sequence ID" value="NZ_CP014167.1"/>
</dbReference>
<dbReference type="CDD" id="cd02440">
    <property type="entry name" value="AdoMet_MTases"/>
    <property type="match status" value="1"/>
</dbReference>
<dbReference type="Gene3D" id="3.40.50.150">
    <property type="entry name" value="Vaccinia Virus protein VP39"/>
    <property type="match status" value="1"/>
</dbReference>
<keyword evidence="3" id="KW-1185">Reference proteome</keyword>
<protein>
    <submittedName>
        <fullName evidence="2">Spermidine synthase</fullName>
    </submittedName>
</protein>